<dbReference type="InterPro" id="IPR039261">
    <property type="entry name" value="FNR_nucleotide-bd"/>
</dbReference>
<dbReference type="InterPro" id="IPR001433">
    <property type="entry name" value="OxRdtase_FAD/NAD-bd"/>
</dbReference>
<dbReference type="STRING" id="683260.SAMN05421874_101157"/>
<dbReference type="InterPro" id="IPR017938">
    <property type="entry name" value="Riboflavin_synthase-like_b-brl"/>
</dbReference>
<evidence type="ECO:0000256" key="3">
    <source>
        <dbReference type="ARBA" id="ARBA00023014"/>
    </source>
</evidence>
<dbReference type="InterPro" id="IPR017927">
    <property type="entry name" value="FAD-bd_FR_type"/>
</dbReference>
<dbReference type="EMBL" id="FNFB01000001">
    <property type="protein sequence ID" value="SDJ23744.1"/>
    <property type="molecule type" value="Genomic_DNA"/>
</dbReference>
<evidence type="ECO:0000256" key="1">
    <source>
        <dbReference type="ARBA" id="ARBA00001974"/>
    </source>
</evidence>
<dbReference type="InterPro" id="IPR008333">
    <property type="entry name" value="Cbr1-like_FAD-bd_dom"/>
</dbReference>
<name>A0A1G8S3B4_9ACTN</name>
<dbReference type="Pfam" id="PF00175">
    <property type="entry name" value="NAD_binding_1"/>
    <property type="match status" value="1"/>
</dbReference>
<dbReference type="PRINTS" id="PR00406">
    <property type="entry name" value="CYTB5RDTASE"/>
</dbReference>
<dbReference type="PANTHER" id="PTHR47354">
    <property type="entry name" value="NADH OXIDOREDUCTASE HCR"/>
    <property type="match status" value="1"/>
</dbReference>
<dbReference type="AlphaFoldDB" id="A0A1G8S3B4"/>
<dbReference type="SUPFAM" id="SSF63380">
    <property type="entry name" value="Riboflavin synthase domain-like"/>
    <property type="match status" value="1"/>
</dbReference>
<dbReference type="Gene3D" id="2.40.30.10">
    <property type="entry name" value="Translation factors"/>
    <property type="match status" value="1"/>
</dbReference>
<dbReference type="CDD" id="cd06217">
    <property type="entry name" value="FNR_iron_sulfur_binding_3"/>
    <property type="match status" value="1"/>
</dbReference>
<accession>A0A1G8S3B4</accession>
<dbReference type="SUPFAM" id="SSF52343">
    <property type="entry name" value="Ferredoxin reductase-like, C-terminal NADP-linked domain"/>
    <property type="match status" value="1"/>
</dbReference>
<dbReference type="OrthoDB" id="5179582at2"/>
<evidence type="ECO:0000259" key="4">
    <source>
        <dbReference type="PROSITE" id="PS51384"/>
    </source>
</evidence>
<keyword evidence="3" id="KW-0411">Iron-sulfur</keyword>
<sequence>MARTAILERLTWRVGTVTELLQESPTARTIVLHIPGWPGHLGGQHVDLRLTAPDGYSTQRSYSIASAADGERVELTVEEIPDGEVSPYLTQVLEVGDALELRGPIGGWFVWRPGPPTPVQLIAGGSGLVPLMAMIRARAAAPGTGVAPFRLLYSVREPEALLYAAELGERATDGTGLEVTYAYTRLAPEGHERPPGRVDAALVRAVTWPPESRPSTFVCGPTGFVESAAGLLVAAGHDPALIRTERFGPTGGRP</sequence>
<reference evidence="5 6" key="1">
    <citation type="submission" date="2016-10" db="EMBL/GenBank/DDBJ databases">
        <authorList>
            <person name="de Groot N.N."/>
        </authorList>
    </citation>
    <scope>NUCLEOTIDE SEQUENCE [LARGE SCALE GENOMIC DNA]</scope>
    <source>
        <strain evidence="5 6">CGMCC 4.5681</strain>
    </source>
</reference>
<evidence type="ECO:0000313" key="5">
    <source>
        <dbReference type="EMBL" id="SDJ23744.1"/>
    </source>
</evidence>
<dbReference type="PROSITE" id="PS51384">
    <property type="entry name" value="FAD_FR"/>
    <property type="match status" value="1"/>
</dbReference>
<evidence type="ECO:0000256" key="2">
    <source>
        <dbReference type="ARBA" id="ARBA00022714"/>
    </source>
</evidence>
<feature type="domain" description="FAD-binding FR-type" evidence="4">
    <location>
        <begin position="10"/>
        <end position="111"/>
    </location>
</feature>
<evidence type="ECO:0000313" key="6">
    <source>
        <dbReference type="Proteomes" id="UP000198683"/>
    </source>
</evidence>
<protein>
    <submittedName>
        <fullName evidence="5">Ferredoxin-NADP reductase</fullName>
    </submittedName>
</protein>
<gene>
    <name evidence="5" type="ORF">SAMN05421874_101157</name>
</gene>
<keyword evidence="2" id="KW-0408">Iron</keyword>
<proteinExistence type="predicted"/>
<keyword evidence="2" id="KW-0001">2Fe-2S</keyword>
<dbReference type="RefSeq" id="WP_090758491.1">
    <property type="nucleotide sequence ID" value="NZ_FNFB01000001.1"/>
</dbReference>
<dbReference type="Pfam" id="PF00970">
    <property type="entry name" value="FAD_binding_6"/>
    <property type="match status" value="1"/>
</dbReference>
<keyword evidence="6" id="KW-1185">Reference proteome</keyword>
<dbReference type="Proteomes" id="UP000198683">
    <property type="component" value="Unassembled WGS sequence"/>
</dbReference>
<dbReference type="Gene3D" id="3.40.50.80">
    <property type="entry name" value="Nucleotide-binding domain of ferredoxin-NADP reductase (FNR) module"/>
    <property type="match status" value="1"/>
</dbReference>
<dbReference type="GO" id="GO:0016491">
    <property type="term" value="F:oxidoreductase activity"/>
    <property type="evidence" value="ECO:0007669"/>
    <property type="project" value="InterPro"/>
</dbReference>
<dbReference type="InterPro" id="IPR050415">
    <property type="entry name" value="MRET"/>
</dbReference>
<dbReference type="GO" id="GO:0051537">
    <property type="term" value="F:2 iron, 2 sulfur cluster binding"/>
    <property type="evidence" value="ECO:0007669"/>
    <property type="project" value="UniProtKB-KW"/>
</dbReference>
<organism evidence="5 6">
    <name type="scientific">Nonomuraea maritima</name>
    <dbReference type="NCBI Taxonomy" id="683260"/>
    <lineage>
        <taxon>Bacteria</taxon>
        <taxon>Bacillati</taxon>
        <taxon>Actinomycetota</taxon>
        <taxon>Actinomycetes</taxon>
        <taxon>Streptosporangiales</taxon>
        <taxon>Streptosporangiaceae</taxon>
        <taxon>Nonomuraea</taxon>
    </lineage>
</organism>
<comment type="cofactor">
    <cofactor evidence="1">
        <name>FAD</name>
        <dbReference type="ChEBI" id="CHEBI:57692"/>
    </cofactor>
</comment>
<keyword evidence="2" id="KW-0479">Metal-binding</keyword>
<dbReference type="PANTHER" id="PTHR47354:SF5">
    <property type="entry name" value="PROTEIN RFBI"/>
    <property type="match status" value="1"/>
</dbReference>